<dbReference type="EC" id="3.1.21.-" evidence="6"/>
<accession>A0AAX3M9S8</accession>
<evidence type="ECO:0000313" key="6">
    <source>
        <dbReference type="EMBL" id="WCT58199.1"/>
    </source>
</evidence>
<evidence type="ECO:0000256" key="3">
    <source>
        <dbReference type="ARBA" id="ARBA00023125"/>
    </source>
</evidence>
<dbReference type="Gene3D" id="1.10.287.1120">
    <property type="entry name" value="Bipartite methylase S protein"/>
    <property type="match status" value="1"/>
</dbReference>
<dbReference type="GO" id="GO:0003677">
    <property type="term" value="F:DNA binding"/>
    <property type="evidence" value="ECO:0007669"/>
    <property type="project" value="UniProtKB-KW"/>
</dbReference>
<dbReference type="Proteomes" id="UP001220509">
    <property type="component" value="Chromosome"/>
</dbReference>
<dbReference type="PANTHER" id="PTHR30408:SF12">
    <property type="entry name" value="TYPE I RESTRICTION ENZYME MJAVIII SPECIFICITY SUBUNIT"/>
    <property type="match status" value="1"/>
</dbReference>
<sequence length="417" mass="47433">MFFQRIVILCILCKDFICYYITYHKVTNIHFIGYTIAWERRKLGDLAEIRTGKAFSSADFSSTGEYLVITNKNILDETNGIISSGDRINISEDTILNNYLLIGNNILVTMDGVNIGKTGKYSNEKAVLAQRVGRLNSKQFEFVYQITSNDKFVSHMNKLSVGNAIKHISLKQISDYSFSTPIREEEQNHIGIFFKQLDNTIALHQRKLDKLKQLKQGYLKQLLDQTLRFLGFNDEWIVQKLAEITDSFSGGTPTANNKHYYNGTIPFIRSGEINSDKTELFITEEALSNSSARLVNKGDILYALYGATSGEVGIAKISGAINQAILVIRPKFDNNSYFITQWLKKQKRAIISIYLQGGQGNLSGSIIKNLIINLPTKEEQNKIGELFMYFDSIISLQQEKIEQLMKLKKAYLQKMFI</sequence>
<dbReference type="InterPro" id="IPR044946">
    <property type="entry name" value="Restrct_endonuc_typeI_TRD_sf"/>
</dbReference>
<feature type="domain" description="Type I restriction modification DNA specificity" evidence="5">
    <location>
        <begin position="233"/>
        <end position="404"/>
    </location>
</feature>
<dbReference type="GO" id="GO:0016787">
    <property type="term" value="F:hydrolase activity"/>
    <property type="evidence" value="ECO:0007669"/>
    <property type="project" value="UniProtKB-KW"/>
</dbReference>
<dbReference type="KEGG" id="pka:PQ456_18155"/>
<dbReference type="SUPFAM" id="SSF116734">
    <property type="entry name" value="DNA methylase specificity domain"/>
    <property type="match status" value="2"/>
</dbReference>
<dbReference type="InterPro" id="IPR052021">
    <property type="entry name" value="Type-I_RS_S_subunit"/>
</dbReference>
<evidence type="ECO:0000256" key="1">
    <source>
        <dbReference type="ARBA" id="ARBA00010923"/>
    </source>
</evidence>
<organism evidence="6 7">
    <name type="scientific">Paenibacillus kyungheensis</name>
    <dbReference type="NCBI Taxonomy" id="1452732"/>
    <lineage>
        <taxon>Bacteria</taxon>
        <taxon>Bacillati</taxon>
        <taxon>Bacillota</taxon>
        <taxon>Bacilli</taxon>
        <taxon>Bacillales</taxon>
        <taxon>Paenibacillaceae</taxon>
        <taxon>Paenibacillus</taxon>
    </lineage>
</organism>
<dbReference type="GO" id="GO:0004519">
    <property type="term" value="F:endonuclease activity"/>
    <property type="evidence" value="ECO:0007669"/>
    <property type="project" value="UniProtKB-KW"/>
</dbReference>
<keyword evidence="2" id="KW-0680">Restriction system</keyword>
<dbReference type="EMBL" id="CP117416">
    <property type="protein sequence ID" value="WCT58199.1"/>
    <property type="molecule type" value="Genomic_DNA"/>
</dbReference>
<keyword evidence="6" id="KW-0540">Nuclease</keyword>
<dbReference type="InterPro" id="IPR000055">
    <property type="entry name" value="Restrct_endonuc_typeI_TRD"/>
</dbReference>
<feature type="coiled-coil region" evidence="4">
    <location>
        <begin position="194"/>
        <end position="221"/>
    </location>
</feature>
<dbReference type="REBASE" id="689861">
    <property type="entry name" value="S2.Pky18744ORF18170P"/>
</dbReference>
<evidence type="ECO:0000259" key="5">
    <source>
        <dbReference type="Pfam" id="PF01420"/>
    </source>
</evidence>
<proteinExistence type="inferred from homology"/>
<keyword evidence="4" id="KW-0175">Coiled coil</keyword>
<keyword evidence="3" id="KW-0238">DNA-binding</keyword>
<dbReference type="AlphaFoldDB" id="A0AAX3M9S8"/>
<protein>
    <submittedName>
        <fullName evidence="6">Restriction endonuclease subunit S</fullName>
        <ecNumber evidence="6">3.1.21.-</ecNumber>
    </submittedName>
</protein>
<gene>
    <name evidence="6" type="ORF">PQ456_18155</name>
</gene>
<name>A0AAX3M9S8_9BACL</name>
<dbReference type="GO" id="GO:0009307">
    <property type="term" value="P:DNA restriction-modification system"/>
    <property type="evidence" value="ECO:0007669"/>
    <property type="project" value="UniProtKB-KW"/>
</dbReference>
<dbReference type="CDD" id="cd17515">
    <property type="entry name" value="RMtype1_S_MjaORF132P_Sau1132ORF3780P-TRD1-CR1_like"/>
    <property type="match status" value="1"/>
</dbReference>
<evidence type="ECO:0000256" key="2">
    <source>
        <dbReference type="ARBA" id="ARBA00022747"/>
    </source>
</evidence>
<keyword evidence="7" id="KW-1185">Reference proteome</keyword>
<evidence type="ECO:0000313" key="7">
    <source>
        <dbReference type="Proteomes" id="UP001220509"/>
    </source>
</evidence>
<dbReference type="Gene3D" id="3.90.220.20">
    <property type="entry name" value="DNA methylase specificity domains"/>
    <property type="match status" value="2"/>
</dbReference>
<dbReference type="Pfam" id="PF01420">
    <property type="entry name" value="Methylase_S"/>
    <property type="match status" value="2"/>
</dbReference>
<keyword evidence="6" id="KW-0378">Hydrolase</keyword>
<feature type="domain" description="Type I restriction modification DNA specificity" evidence="5">
    <location>
        <begin position="38"/>
        <end position="213"/>
    </location>
</feature>
<dbReference type="PANTHER" id="PTHR30408">
    <property type="entry name" value="TYPE-1 RESTRICTION ENZYME ECOKI SPECIFICITY PROTEIN"/>
    <property type="match status" value="1"/>
</dbReference>
<comment type="similarity">
    <text evidence="1">Belongs to the type-I restriction system S methylase family.</text>
</comment>
<dbReference type="RefSeq" id="WP_273616352.1">
    <property type="nucleotide sequence ID" value="NZ_CP117416.1"/>
</dbReference>
<keyword evidence="6" id="KW-0255">Endonuclease</keyword>
<reference evidence="6 7" key="1">
    <citation type="submission" date="2023-02" db="EMBL/GenBank/DDBJ databases">
        <title>Genome sequence of Paenibacillus kyungheensis KACC 18744.</title>
        <authorList>
            <person name="Kim S."/>
            <person name="Heo J."/>
            <person name="Kwon S.-W."/>
        </authorList>
    </citation>
    <scope>NUCLEOTIDE SEQUENCE [LARGE SCALE GENOMIC DNA]</scope>
    <source>
        <strain evidence="6 7">KACC 18744</strain>
    </source>
</reference>
<evidence type="ECO:0000256" key="4">
    <source>
        <dbReference type="SAM" id="Coils"/>
    </source>
</evidence>